<dbReference type="AlphaFoldDB" id="A0A5M3XR79"/>
<dbReference type="Pfam" id="PF01116">
    <property type="entry name" value="F_bP_aldolase"/>
    <property type="match status" value="1"/>
</dbReference>
<dbReference type="PANTHER" id="PTHR30304:SF0">
    <property type="entry name" value="D-TAGATOSE-1,6-BISPHOSPHATE ALDOLASE SUBUNIT GATY-RELATED"/>
    <property type="match status" value="1"/>
</dbReference>
<sequence length="273" mass="28455">MTLITTAEIIDNARRRRVGAGAFNVIEIAHAVGIVTGAERIGEPAILQVSENTVAYHGGIDAIGAACLAVADAARVPVAVHLDHATTWELVERAVQLGFSSVMFDASALPYGENVAATAEIVRRSGVFVEAELGEVGGKDGVHAPGVRTDPAEAAAFVEATGVDALAVAVGTSHAMVTQDAELDFELITRLREAVEVPLVLHGSSGVPDAGLVRAVRHGMTKINIATQLNVMFTAGIRGGLTDSKVVDPRHYLAYGRASVAGRVQQLLEVLTV</sequence>
<name>A0A5M3XR79_9ACTN</name>
<dbReference type="OrthoDB" id="9803995at2"/>
<dbReference type="RefSeq" id="WP_155348200.1">
    <property type="nucleotide sequence ID" value="NZ_BAAAHM010000020.1"/>
</dbReference>
<gene>
    <name evidence="3" type="primary">fbaA_1</name>
    <name evidence="3" type="ORF">Aple_061990</name>
</gene>
<dbReference type="GO" id="GO:0016832">
    <property type="term" value="F:aldehyde-lyase activity"/>
    <property type="evidence" value="ECO:0007669"/>
    <property type="project" value="InterPro"/>
</dbReference>
<feature type="binding site" evidence="2">
    <location>
        <position position="84"/>
    </location>
    <ligand>
        <name>Zn(2+)</name>
        <dbReference type="ChEBI" id="CHEBI:29105"/>
        <label>1</label>
        <note>catalytic</note>
    </ligand>
</feature>
<reference evidence="3 4" key="1">
    <citation type="submission" date="2019-10" db="EMBL/GenBank/DDBJ databases">
        <title>Whole genome shotgun sequence of Acrocarpospora pleiomorpha NBRC 16267.</title>
        <authorList>
            <person name="Ichikawa N."/>
            <person name="Kimura A."/>
            <person name="Kitahashi Y."/>
            <person name="Komaki H."/>
            <person name="Oguchi A."/>
        </authorList>
    </citation>
    <scope>NUCLEOTIDE SEQUENCE [LARGE SCALE GENOMIC DNA]</scope>
    <source>
        <strain evidence="3 4">NBRC 16267</strain>
    </source>
</reference>
<dbReference type="InterPro" id="IPR050246">
    <property type="entry name" value="Class_II_FBP_aldolase"/>
</dbReference>
<protein>
    <submittedName>
        <fullName evidence="3">Fructose-bisphosphate aldolase</fullName>
    </submittedName>
</protein>
<feature type="binding site" evidence="2">
    <location>
        <position position="105"/>
    </location>
    <ligand>
        <name>Zn(2+)</name>
        <dbReference type="ChEBI" id="CHEBI:29105"/>
        <label>2</label>
    </ligand>
</feature>
<dbReference type="NCBIfam" id="TIGR00167">
    <property type="entry name" value="cbbA"/>
    <property type="match status" value="1"/>
</dbReference>
<dbReference type="Gene3D" id="3.20.20.70">
    <property type="entry name" value="Aldolase class I"/>
    <property type="match status" value="1"/>
</dbReference>
<feature type="active site" description="Proton donor" evidence="1">
    <location>
        <position position="83"/>
    </location>
</feature>
<feature type="binding site" evidence="2">
    <location>
        <position position="202"/>
    </location>
    <ligand>
        <name>Zn(2+)</name>
        <dbReference type="ChEBI" id="CHEBI:29105"/>
        <label>1</label>
        <note>catalytic</note>
    </ligand>
</feature>
<evidence type="ECO:0000256" key="2">
    <source>
        <dbReference type="PIRSR" id="PIRSR001359-3"/>
    </source>
</evidence>
<dbReference type="PANTHER" id="PTHR30304">
    <property type="entry name" value="D-TAGATOSE-1,6-BISPHOSPHATE ALDOLASE"/>
    <property type="match status" value="1"/>
</dbReference>
<accession>A0A5M3XR79</accession>
<evidence type="ECO:0000313" key="3">
    <source>
        <dbReference type="EMBL" id="GES23300.1"/>
    </source>
</evidence>
<evidence type="ECO:0000256" key="1">
    <source>
        <dbReference type="PIRSR" id="PIRSR001359-1"/>
    </source>
</evidence>
<evidence type="ECO:0000313" key="4">
    <source>
        <dbReference type="Proteomes" id="UP000377595"/>
    </source>
</evidence>
<dbReference type="CDD" id="cd00947">
    <property type="entry name" value="TBP_aldolase_IIB"/>
    <property type="match status" value="1"/>
</dbReference>
<feature type="binding site" evidence="2">
    <location>
        <position position="174"/>
    </location>
    <ligand>
        <name>Zn(2+)</name>
        <dbReference type="ChEBI" id="CHEBI:29105"/>
        <label>1</label>
        <note>catalytic</note>
    </ligand>
</feature>
<dbReference type="GO" id="GO:0005975">
    <property type="term" value="P:carbohydrate metabolic process"/>
    <property type="evidence" value="ECO:0007669"/>
    <property type="project" value="InterPro"/>
</dbReference>
<keyword evidence="2" id="KW-0479">Metal-binding</keyword>
<organism evidence="3 4">
    <name type="scientific">Acrocarpospora pleiomorpha</name>
    <dbReference type="NCBI Taxonomy" id="90975"/>
    <lineage>
        <taxon>Bacteria</taxon>
        <taxon>Bacillati</taxon>
        <taxon>Actinomycetota</taxon>
        <taxon>Actinomycetes</taxon>
        <taxon>Streptosporangiales</taxon>
        <taxon>Streptosporangiaceae</taxon>
        <taxon>Acrocarpospora</taxon>
    </lineage>
</organism>
<dbReference type="EMBL" id="BLAF01000040">
    <property type="protein sequence ID" value="GES23300.1"/>
    <property type="molecule type" value="Genomic_DNA"/>
</dbReference>
<dbReference type="InterPro" id="IPR000771">
    <property type="entry name" value="FBA_II"/>
</dbReference>
<feature type="binding site" evidence="2">
    <location>
        <position position="132"/>
    </location>
    <ligand>
        <name>Zn(2+)</name>
        <dbReference type="ChEBI" id="CHEBI:29105"/>
        <label>2</label>
    </ligand>
</feature>
<comment type="cofactor">
    <cofactor evidence="2">
        <name>Zn(2+)</name>
        <dbReference type="ChEBI" id="CHEBI:29105"/>
    </cofactor>
    <text evidence="2">Binds 2 Zn(2+) ions per subunit. One is catalytic and the other provides a structural contribution.</text>
</comment>
<keyword evidence="4" id="KW-1185">Reference proteome</keyword>
<dbReference type="Proteomes" id="UP000377595">
    <property type="component" value="Unassembled WGS sequence"/>
</dbReference>
<dbReference type="PIRSF" id="PIRSF001359">
    <property type="entry name" value="F_bP_aldolase_II"/>
    <property type="match status" value="1"/>
</dbReference>
<dbReference type="SUPFAM" id="SSF51569">
    <property type="entry name" value="Aldolase"/>
    <property type="match status" value="1"/>
</dbReference>
<dbReference type="GO" id="GO:0008270">
    <property type="term" value="F:zinc ion binding"/>
    <property type="evidence" value="ECO:0007669"/>
    <property type="project" value="InterPro"/>
</dbReference>
<keyword evidence="2" id="KW-0862">Zinc</keyword>
<proteinExistence type="predicted"/>
<comment type="caution">
    <text evidence="3">The sequence shown here is derived from an EMBL/GenBank/DDBJ whole genome shotgun (WGS) entry which is preliminary data.</text>
</comment>
<dbReference type="InterPro" id="IPR013785">
    <property type="entry name" value="Aldolase_TIM"/>
</dbReference>